<name>A0A9P4NA93_9PLEO</name>
<sequence>MPNSLQSPAEALHRRATSLSQDLKHLLAVLDPLRAKPFSELPGSHLDYLLQEFQYCRNAMQAVKREIGELKELVRGILGGKIKQAKDVEGRDAGLKVGGLGMGGVGGGRSLMGHFMDERQLVDGRAGFGRGLRAFGDEVDRRLGRECERKAGARRMREFEGRVWGVDGVWYRD</sequence>
<gene>
    <name evidence="1" type="ORF">CC78DRAFT_604221</name>
</gene>
<organism evidence="1 2">
    <name type="scientific">Lojkania enalia</name>
    <dbReference type="NCBI Taxonomy" id="147567"/>
    <lineage>
        <taxon>Eukaryota</taxon>
        <taxon>Fungi</taxon>
        <taxon>Dikarya</taxon>
        <taxon>Ascomycota</taxon>
        <taxon>Pezizomycotina</taxon>
        <taxon>Dothideomycetes</taxon>
        <taxon>Pleosporomycetidae</taxon>
        <taxon>Pleosporales</taxon>
        <taxon>Pleosporales incertae sedis</taxon>
        <taxon>Lojkania</taxon>
    </lineage>
</organism>
<evidence type="ECO:0000313" key="2">
    <source>
        <dbReference type="Proteomes" id="UP000800093"/>
    </source>
</evidence>
<accession>A0A9P4NA93</accession>
<comment type="caution">
    <text evidence="1">The sequence shown here is derived from an EMBL/GenBank/DDBJ whole genome shotgun (WGS) entry which is preliminary data.</text>
</comment>
<dbReference type="EMBL" id="ML986582">
    <property type="protein sequence ID" value="KAF2269507.1"/>
    <property type="molecule type" value="Genomic_DNA"/>
</dbReference>
<keyword evidence="2" id="KW-1185">Reference proteome</keyword>
<evidence type="ECO:0000313" key="1">
    <source>
        <dbReference type="EMBL" id="KAF2269507.1"/>
    </source>
</evidence>
<dbReference type="AlphaFoldDB" id="A0A9P4NA93"/>
<protein>
    <submittedName>
        <fullName evidence="1">Uncharacterized protein</fullName>
    </submittedName>
</protein>
<reference evidence="2" key="1">
    <citation type="journal article" date="2020" name="Stud. Mycol.">
        <title>101 Dothideomycetes genomes: A test case for predicting lifestyles and emergence of pathogens.</title>
        <authorList>
            <person name="Haridas S."/>
            <person name="Albert R."/>
            <person name="Binder M."/>
            <person name="Bloem J."/>
            <person name="LaButti K."/>
            <person name="Salamov A."/>
            <person name="Andreopoulos B."/>
            <person name="Baker S."/>
            <person name="Barry K."/>
            <person name="Bills G."/>
            <person name="Bluhm B."/>
            <person name="Cannon C."/>
            <person name="Castanera R."/>
            <person name="Culley D."/>
            <person name="Daum C."/>
            <person name="Ezra D."/>
            <person name="Gonzalez J."/>
            <person name="Henrissat B."/>
            <person name="Kuo A."/>
            <person name="Liang C."/>
            <person name="Lipzen A."/>
            <person name="Lutzoni F."/>
            <person name="Magnuson J."/>
            <person name="Mondo S."/>
            <person name="Nolan M."/>
            <person name="Ohm R."/>
            <person name="Pangilinan J."/>
            <person name="Park H.-J."/>
            <person name="Ramirez L."/>
            <person name="Alfaro M."/>
            <person name="Sun H."/>
            <person name="Tritt A."/>
            <person name="Yoshinaga Y."/>
            <person name="Zwiers L.-H."/>
            <person name="Turgeon B."/>
            <person name="Goodwin S."/>
            <person name="Spatafora J."/>
            <person name="Crous P."/>
            <person name="Grigoriev I."/>
        </authorList>
    </citation>
    <scope>NUCLEOTIDE SEQUENCE [LARGE SCALE GENOMIC DNA]</scope>
    <source>
        <strain evidence="2">CBS 304.66</strain>
    </source>
</reference>
<proteinExistence type="predicted"/>
<dbReference type="Proteomes" id="UP000800093">
    <property type="component" value="Unassembled WGS sequence"/>
</dbReference>